<dbReference type="eggNOG" id="COG1714">
    <property type="taxonomic scope" value="Bacteria"/>
</dbReference>
<dbReference type="PANTHER" id="PTHR36115:SF10">
    <property type="entry name" value="RDD DOMAIN-CONTAINING PROTEIN"/>
    <property type="match status" value="1"/>
</dbReference>
<reference evidence="8 9" key="2">
    <citation type="journal article" date="2011" name="J. Bacteriol.">
        <title>Genomes of three methylotrophs from a single niche uncover genetic and metabolic divergence of Methylophilaceae.</title>
        <authorList>
            <person name="Lapidus A."/>
            <person name="Clum A."/>
            <person name="Labutti K."/>
            <person name="Kaluzhnaya M.G."/>
            <person name="Lim S."/>
            <person name="Beck D.A."/>
            <person name="Glavina Del Rio T."/>
            <person name="Nolan M."/>
            <person name="Mavromatis K."/>
            <person name="Huntemann M."/>
            <person name="Lucas S."/>
            <person name="Lidstrom M.E."/>
            <person name="Ivanova N."/>
            <person name="Chistoserdova L."/>
        </authorList>
    </citation>
    <scope>NUCLEOTIDE SEQUENCE [LARGE SCALE GENOMIC DNA]</scope>
    <source>
        <strain evidence="8 9">301</strain>
    </source>
</reference>
<dbReference type="AlphaFoldDB" id="D7DLH6"/>
<feature type="transmembrane region" description="Helical" evidence="6">
    <location>
        <begin position="53"/>
        <end position="71"/>
    </location>
</feature>
<reference evidence="9" key="1">
    <citation type="submission" date="2010-05" db="EMBL/GenBank/DDBJ databases">
        <title>Complete sequence of Methylotenera sp. 301.</title>
        <authorList>
            <person name="Lucas S."/>
            <person name="Copeland A."/>
            <person name="Lapidus A."/>
            <person name="Cheng J.-F."/>
            <person name="Bruce D."/>
            <person name="Goodwin L."/>
            <person name="Pitluck S."/>
            <person name="Clum A."/>
            <person name="Land M."/>
            <person name="Hauser L."/>
            <person name="Kyrpides N."/>
            <person name="Ivanova N."/>
            <person name="Chistoservova L."/>
            <person name="Kalyuzhnaya M."/>
            <person name="Woyke T."/>
        </authorList>
    </citation>
    <scope>NUCLEOTIDE SEQUENCE [LARGE SCALE GENOMIC DNA]</scope>
    <source>
        <strain evidence="9">301</strain>
    </source>
</reference>
<dbReference type="GO" id="GO:0005886">
    <property type="term" value="C:plasma membrane"/>
    <property type="evidence" value="ECO:0007669"/>
    <property type="project" value="UniProtKB-SubCell"/>
</dbReference>
<evidence type="ECO:0000256" key="3">
    <source>
        <dbReference type="ARBA" id="ARBA00022692"/>
    </source>
</evidence>
<evidence type="ECO:0000256" key="1">
    <source>
        <dbReference type="ARBA" id="ARBA00004651"/>
    </source>
</evidence>
<comment type="subcellular location">
    <subcellularLocation>
        <location evidence="1">Cell membrane</location>
        <topology evidence="1">Multi-pass membrane protein</topology>
    </subcellularLocation>
</comment>
<gene>
    <name evidence="8" type="ordered locus">M301_0273</name>
</gene>
<evidence type="ECO:0000259" key="7">
    <source>
        <dbReference type="Pfam" id="PF06271"/>
    </source>
</evidence>
<dbReference type="Pfam" id="PF06271">
    <property type="entry name" value="RDD"/>
    <property type="match status" value="1"/>
</dbReference>
<evidence type="ECO:0000256" key="5">
    <source>
        <dbReference type="ARBA" id="ARBA00023136"/>
    </source>
</evidence>
<sequence>MQNEQVTQTTAPSLFKLGACLIYEALVVIALSLAVTTIFVLSLGEATTGVKRYLLQLFLWLTVGVYFVWCWQKKGQTLAMQTWQLKLLNQEAQLLPLKAAILRYILASLSLMVFGIGFFWAIVDRDRLFLHDRLLKNKIIYAPRKTALPHPPSET</sequence>
<evidence type="ECO:0000313" key="8">
    <source>
        <dbReference type="EMBL" id="ADI28660.1"/>
    </source>
</evidence>
<dbReference type="STRING" id="666681.M301_0273"/>
<dbReference type="Proteomes" id="UP000000383">
    <property type="component" value="Chromosome"/>
</dbReference>
<feature type="transmembrane region" description="Helical" evidence="6">
    <location>
        <begin position="101"/>
        <end position="123"/>
    </location>
</feature>
<organism evidence="8 9">
    <name type="scientific">Methylotenera versatilis (strain 301)</name>
    <dbReference type="NCBI Taxonomy" id="666681"/>
    <lineage>
        <taxon>Bacteria</taxon>
        <taxon>Pseudomonadati</taxon>
        <taxon>Pseudomonadota</taxon>
        <taxon>Betaproteobacteria</taxon>
        <taxon>Nitrosomonadales</taxon>
        <taxon>Methylophilaceae</taxon>
        <taxon>Methylotenera</taxon>
    </lineage>
</organism>
<accession>D7DLH6</accession>
<dbReference type="KEGG" id="meh:M301_0273"/>
<keyword evidence="4 6" id="KW-1133">Transmembrane helix</keyword>
<feature type="transmembrane region" description="Helical" evidence="6">
    <location>
        <begin position="21"/>
        <end position="41"/>
    </location>
</feature>
<keyword evidence="5 6" id="KW-0472">Membrane</keyword>
<evidence type="ECO:0000313" key="9">
    <source>
        <dbReference type="Proteomes" id="UP000000383"/>
    </source>
</evidence>
<dbReference type="EMBL" id="CP002056">
    <property type="protein sequence ID" value="ADI28660.1"/>
    <property type="molecule type" value="Genomic_DNA"/>
</dbReference>
<keyword evidence="9" id="KW-1185">Reference proteome</keyword>
<name>D7DLH6_METV0</name>
<protein>
    <submittedName>
        <fullName evidence="8">RDD domain containing protein</fullName>
    </submittedName>
</protein>
<dbReference type="RefSeq" id="WP_013146977.1">
    <property type="nucleotide sequence ID" value="NC_014207.1"/>
</dbReference>
<proteinExistence type="predicted"/>
<keyword evidence="3 6" id="KW-0812">Transmembrane</keyword>
<dbReference type="OrthoDB" id="5298807at2"/>
<feature type="domain" description="RDD" evidence="7">
    <location>
        <begin position="19"/>
        <end position="135"/>
    </location>
</feature>
<keyword evidence="2" id="KW-1003">Cell membrane</keyword>
<evidence type="ECO:0000256" key="4">
    <source>
        <dbReference type="ARBA" id="ARBA00022989"/>
    </source>
</evidence>
<dbReference type="PANTHER" id="PTHR36115">
    <property type="entry name" value="PROLINE-RICH ANTIGEN HOMOLOG-RELATED"/>
    <property type="match status" value="1"/>
</dbReference>
<evidence type="ECO:0000256" key="2">
    <source>
        <dbReference type="ARBA" id="ARBA00022475"/>
    </source>
</evidence>
<dbReference type="InterPro" id="IPR051791">
    <property type="entry name" value="Pra-immunoreactive"/>
</dbReference>
<dbReference type="InterPro" id="IPR010432">
    <property type="entry name" value="RDD"/>
</dbReference>
<dbReference type="HOGENOM" id="CLU_053152_4_0_4"/>
<evidence type="ECO:0000256" key="6">
    <source>
        <dbReference type="SAM" id="Phobius"/>
    </source>
</evidence>